<sequence>MDSNDETDGLELRSSGTLVVDDVVGEISTTVAPGAEIFVDFCSMTVIEFLAVAISRSLLTTHYTIHIFTIDAGNFGRIAARLFVVEKDHSSQFPVLHIVQFVYGSFRTLYQLHKYIMGPGSGDELML</sequence>
<proteinExistence type="predicted"/>
<keyword evidence="1" id="KW-1185">Reference proteome</keyword>
<organism evidence="1 2">
    <name type="scientific">Romanomermis culicivorax</name>
    <name type="common">Nematode worm</name>
    <dbReference type="NCBI Taxonomy" id="13658"/>
    <lineage>
        <taxon>Eukaryota</taxon>
        <taxon>Metazoa</taxon>
        <taxon>Ecdysozoa</taxon>
        <taxon>Nematoda</taxon>
        <taxon>Enoplea</taxon>
        <taxon>Dorylaimia</taxon>
        <taxon>Mermithida</taxon>
        <taxon>Mermithoidea</taxon>
        <taxon>Mermithidae</taxon>
        <taxon>Romanomermis</taxon>
    </lineage>
</organism>
<name>A0A915KN45_ROMCU</name>
<reference evidence="2" key="1">
    <citation type="submission" date="2022-11" db="UniProtKB">
        <authorList>
            <consortium name="WormBaseParasite"/>
        </authorList>
    </citation>
    <scope>IDENTIFICATION</scope>
</reference>
<evidence type="ECO:0000313" key="2">
    <source>
        <dbReference type="WBParaSite" id="nRc.2.0.1.t39187-RA"/>
    </source>
</evidence>
<dbReference type="Proteomes" id="UP000887565">
    <property type="component" value="Unplaced"/>
</dbReference>
<evidence type="ECO:0000313" key="1">
    <source>
        <dbReference type="Proteomes" id="UP000887565"/>
    </source>
</evidence>
<dbReference type="AlphaFoldDB" id="A0A915KN45"/>
<accession>A0A915KN45</accession>
<protein>
    <submittedName>
        <fullName evidence="2">Uncharacterized protein</fullName>
    </submittedName>
</protein>
<dbReference type="WBParaSite" id="nRc.2.0.1.t39187-RA">
    <property type="protein sequence ID" value="nRc.2.0.1.t39187-RA"/>
    <property type="gene ID" value="nRc.2.0.1.g39187"/>
</dbReference>